<keyword evidence="6" id="KW-0539">Nucleus</keyword>
<evidence type="ECO:0000256" key="4">
    <source>
        <dbReference type="ARBA" id="ARBA00022490"/>
    </source>
</evidence>
<organism evidence="8 9">
    <name type="scientific">Kwoniella dendrophila CBS 6074</name>
    <dbReference type="NCBI Taxonomy" id="1295534"/>
    <lineage>
        <taxon>Eukaryota</taxon>
        <taxon>Fungi</taxon>
        <taxon>Dikarya</taxon>
        <taxon>Basidiomycota</taxon>
        <taxon>Agaricomycotina</taxon>
        <taxon>Tremellomycetes</taxon>
        <taxon>Tremellales</taxon>
        <taxon>Cryptococcaceae</taxon>
        <taxon>Kwoniella</taxon>
    </lineage>
</organism>
<dbReference type="GO" id="GO:0034599">
    <property type="term" value="P:cellular response to oxidative stress"/>
    <property type="evidence" value="ECO:0007669"/>
    <property type="project" value="InterPro"/>
</dbReference>
<gene>
    <name evidence="8" type="ORF">L201_000624</name>
</gene>
<dbReference type="GO" id="GO:0005737">
    <property type="term" value="C:cytoplasm"/>
    <property type="evidence" value="ECO:0007669"/>
    <property type="project" value="UniProtKB-SubCell"/>
</dbReference>
<evidence type="ECO:0000256" key="6">
    <source>
        <dbReference type="ARBA" id="ARBA00023242"/>
    </source>
</evidence>
<dbReference type="AlphaFoldDB" id="A0AAX4JLG6"/>
<keyword evidence="9" id="KW-1185">Reference proteome</keyword>
<evidence type="ECO:0000259" key="7">
    <source>
        <dbReference type="Pfam" id="PF00881"/>
    </source>
</evidence>
<dbReference type="SUPFAM" id="SSF55469">
    <property type="entry name" value="FMN-dependent nitroreductase-like"/>
    <property type="match status" value="1"/>
</dbReference>
<dbReference type="Proteomes" id="UP001355207">
    <property type="component" value="Chromosome 1"/>
</dbReference>
<evidence type="ECO:0000313" key="9">
    <source>
        <dbReference type="Proteomes" id="UP001355207"/>
    </source>
</evidence>
<dbReference type="InterPro" id="IPR033877">
    <property type="entry name" value="Frm2/Hbn1"/>
</dbReference>
<dbReference type="Pfam" id="PF00881">
    <property type="entry name" value="Nitroreductase"/>
    <property type="match status" value="1"/>
</dbReference>
<dbReference type="RefSeq" id="XP_066072521.1">
    <property type="nucleotide sequence ID" value="XM_066216424.1"/>
</dbReference>
<evidence type="ECO:0000256" key="3">
    <source>
        <dbReference type="ARBA" id="ARBA00007118"/>
    </source>
</evidence>
<accession>A0AAX4JLG6</accession>
<evidence type="ECO:0000256" key="1">
    <source>
        <dbReference type="ARBA" id="ARBA00004123"/>
    </source>
</evidence>
<dbReference type="CDD" id="cd02140">
    <property type="entry name" value="Frm2-like"/>
    <property type="match status" value="1"/>
</dbReference>
<evidence type="ECO:0000313" key="8">
    <source>
        <dbReference type="EMBL" id="WWC85758.1"/>
    </source>
</evidence>
<dbReference type="EMBL" id="CP144098">
    <property type="protein sequence ID" value="WWC85758.1"/>
    <property type="molecule type" value="Genomic_DNA"/>
</dbReference>
<dbReference type="FunFam" id="3.40.109.10:FF:000001">
    <property type="entry name" value="Nitroreductase family"/>
    <property type="match status" value="1"/>
</dbReference>
<dbReference type="PANTHER" id="PTHR43035:SF1">
    <property type="entry name" value="FATTY ACID REPRESSION MUTANT PROTEIN 2-RELATED"/>
    <property type="match status" value="1"/>
</dbReference>
<comment type="subcellular location">
    <subcellularLocation>
        <location evidence="2">Cytoplasm</location>
    </subcellularLocation>
    <subcellularLocation>
        <location evidence="1">Nucleus</location>
    </subcellularLocation>
</comment>
<proteinExistence type="inferred from homology"/>
<sequence length="212" mass="24200">MSKSTQFFEAVEHRRSYYGITKESPLSNEQLKELIEKSVKHTPTSFNSQSSRAVLVTGKKNADLWDLILKLHLKTLDGDKEKEAYWTDKIHTQFKAGYGTVIFLEDQNVINEFSGKMPYLSTLFPRWSENSSGILQYIVWTALEAEGYGASLQHYGSFVPEVETEVNKFLDLPSLWKNIAILPFGKPSGPPGQPGKDKTFQPIEERTRFFLD</sequence>
<evidence type="ECO:0000256" key="5">
    <source>
        <dbReference type="ARBA" id="ARBA00023002"/>
    </source>
</evidence>
<dbReference type="GeneID" id="91091296"/>
<dbReference type="InterPro" id="IPR029479">
    <property type="entry name" value="Nitroreductase"/>
</dbReference>
<dbReference type="GO" id="GO:0016491">
    <property type="term" value="F:oxidoreductase activity"/>
    <property type="evidence" value="ECO:0007669"/>
    <property type="project" value="UniProtKB-KW"/>
</dbReference>
<dbReference type="GO" id="GO:0005634">
    <property type="term" value="C:nucleus"/>
    <property type="evidence" value="ECO:0007669"/>
    <property type="project" value="UniProtKB-SubCell"/>
</dbReference>
<protein>
    <recommendedName>
        <fullName evidence="7">Nitroreductase domain-containing protein</fullName>
    </recommendedName>
</protein>
<dbReference type="Gene3D" id="3.40.109.10">
    <property type="entry name" value="NADH Oxidase"/>
    <property type="match status" value="1"/>
</dbReference>
<feature type="domain" description="Nitroreductase" evidence="7">
    <location>
        <begin position="12"/>
        <end position="186"/>
    </location>
</feature>
<comment type="similarity">
    <text evidence="3">Belongs to the nitroreductase family.</text>
</comment>
<evidence type="ECO:0000256" key="2">
    <source>
        <dbReference type="ARBA" id="ARBA00004496"/>
    </source>
</evidence>
<reference evidence="8 9" key="1">
    <citation type="submission" date="2024-01" db="EMBL/GenBank/DDBJ databases">
        <title>Comparative genomics of Cryptococcus and Kwoniella reveals pathogenesis evolution and contrasting modes of karyotype evolution via chromosome fusion or intercentromeric recombination.</title>
        <authorList>
            <person name="Coelho M.A."/>
            <person name="David-Palma M."/>
            <person name="Shea T."/>
            <person name="Bowers K."/>
            <person name="McGinley-Smith S."/>
            <person name="Mohammad A.W."/>
            <person name="Gnirke A."/>
            <person name="Yurkov A.M."/>
            <person name="Nowrousian M."/>
            <person name="Sun S."/>
            <person name="Cuomo C.A."/>
            <person name="Heitman J."/>
        </authorList>
    </citation>
    <scope>NUCLEOTIDE SEQUENCE [LARGE SCALE GENOMIC DNA]</scope>
    <source>
        <strain evidence="8 9">CBS 6074</strain>
    </source>
</reference>
<keyword evidence="4" id="KW-0963">Cytoplasm</keyword>
<dbReference type="PANTHER" id="PTHR43035">
    <property type="entry name" value="FATTY ACID REPRESSION MUTANT PROTEIN 2-RELATED"/>
    <property type="match status" value="1"/>
</dbReference>
<name>A0AAX4JLG6_9TREE</name>
<dbReference type="InterPro" id="IPR000415">
    <property type="entry name" value="Nitroreductase-like"/>
</dbReference>
<keyword evidence="5" id="KW-0560">Oxidoreductase</keyword>